<dbReference type="EMBL" id="HG806258">
    <property type="protein sequence ID" value="CDW58069.1"/>
    <property type="molecule type" value="Genomic_DNA"/>
</dbReference>
<evidence type="ECO:0000256" key="1">
    <source>
        <dbReference type="ARBA" id="ARBA00006347"/>
    </source>
</evidence>
<feature type="signal peptide" evidence="2">
    <location>
        <begin position="1"/>
        <end position="18"/>
    </location>
</feature>
<dbReference type="AlphaFoldDB" id="A0A077ZE04"/>
<dbReference type="PANTHER" id="PTHR18929">
    <property type="entry name" value="PROTEIN DISULFIDE ISOMERASE"/>
    <property type="match status" value="1"/>
</dbReference>
<accession>A0A077ZE04</accession>
<evidence type="ECO:0000256" key="2">
    <source>
        <dbReference type="SAM" id="SignalP"/>
    </source>
</evidence>
<organism evidence="4 5">
    <name type="scientific">Trichuris trichiura</name>
    <name type="common">Whipworm</name>
    <name type="synonym">Trichocephalus trichiurus</name>
    <dbReference type="NCBI Taxonomy" id="36087"/>
    <lineage>
        <taxon>Eukaryota</taxon>
        <taxon>Metazoa</taxon>
        <taxon>Ecdysozoa</taxon>
        <taxon>Nematoda</taxon>
        <taxon>Enoplea</taxon>
        <taxon>Dorylaimia</taxon>
        <taxon>Trichinellida</taxon>
        <taxon>Trichuridae</taxon>
        <taxon>Trichuris</taxon>
    </lineage>
</organism>
<dbReference type="Pfam" id="PF00085">
    <property type="entry name" value="Thioredoxin"/>
    <property type="match status" value="1"/>
</dbReference>
<sequence length="77" mass="8522">MKFALLALVCVLPALSLAADVTEEDNVLVLNTKNFDSAIEDNKFILVEFYAPWCGHCKALAPEYTKAAKMLKDENSD</sequence>
<dbReference type="SUPFAM" id="SSF52833">
    <property type="entry name" value="Thioredoxin-like"/>
    <property type="match status" value="1"/>
</dbReference>
<dbReference type="OrthoDB" id="72053at2759"/>
<dbReference type="GO" id="GO:0006457">
    <property type="term" value="P:protein folding"/>
    <property type="evidence" value="ECO:0007669"/>
    <property type="project" value="TreeGrafter"/>
</dbReference>
<dbReference type="STRING" id="36087.A0A077ZE04"/>
<evidence type="ECO:0000313" key="5">
    <source>
        <dbReference type="Proteomes" id="UP000030665"/>
    </source>
</evidence>
<feature type="domain" description="Thioredoxin" evidence="3">
    <location>
        <begin position="6"/>
        <end position="77"/>
    </location>
</feature>
<dbReference type="PROSITE" id="PS00194">
    <property type="entry name" value="THIOREDOXIN_1"/>
    <property type="match status" value="1"/>
</dbReference>
<comment type="similarity">
    <text evidence="1">Belongs to the protein disulfide isomerase family.</text>
</comment>
<dbReference type="InterPro" id="IPR017937">
    <property type="entry name" value="Thioredoxin_CS"/>
</dbReference>
<dbReference type="Gene3D" id="3.40.30.10">
    <property type="entry name" value="Glutaredoxin"/>
    <property type="match status" value="1"/>
</dbReference>
<dbReference type="PANTHER" id="PTHR18929:SF240">
    <property type="entry name" value="PROTEIN DISULFIDE-ISOMERASE"/>
    <property type="match status" value="1"/>
</dbReference>
<feature type="chain" id="PRO_5001728833" evidence="2">
    <location>
        <begin position="19"/>
        <end position="77"/>
    </location>
</feature>
<dbReference type="CDD" id="cd02961">
    <property type="entry name" value="PDI_a_family"/>
    <property type="match status" value="1"/>
</dbReference>
<dbReference type="GO" id="GO:0005783">
    <property type="term" value="C:endoplasmic reticulum"/>
    <property type="evidence" value="ECO:0007669"/>
    <property type="project" value="TreeGrafter"/>
</dbReference>
<keyword evidence="5" id="KW-1185">Reference proteome</keyword>
<dbReference type="GO" id="GO:0003756">
    <property type="term" value="F:protein disulfide isomerase activity"/>
    <property type="evidence" value="ECO:0007669"/>
    <property type="project" value="TreeGrafter"/>
</dbReference>
<gene>
    <name evidence="4" type="ORF">TTRE_0000637001</name>
</gene>
<keyword evidence="2" id="KW-0732">Signal</keyword>
<evidence type="ECO:0000259" key="3">
    <source>
        <dbReference type="PROSITE" id="PS51352"/>
    </source>
</evidence>
<reference evidence="4" key="1">
    <citation type="submission" date="2014-01" db="EMBL/GenBank/DDBJ databases">
        <authorList>
            <person name="Aslett M."/>
        </authorList>
    </citation>
    <scope>NUCLEOTIDE SEQUENCE</scope>
</reference>
<evidence type="ECO:0000313" key="4">
    <source>
        <dbReference type="EMBL" id="CDW58069.1"/>
    </source>
</evidence>
<protein>
    <submittedName>
        <fullName evidence="4">Thioredoxin domain containing protein</fullName>
    </submittedName>
</protein>
<dbReference type="GO" id="GO:0034976">
    <property type="term" value="P:response to endoplasmic reticulum stress"/>
    <property type="evidence" value="ECO:0007669"/>
    <property type="project" value="TreeGrafter"/>
</dbReference>
<feature type="non-terminal residue" evidence="4">
    <location>
        <position position="77"/>
    </location>
</feature>
<reference evidence="4" key="2">
    <citation type="submission" date="2014-03" db="EMBL/GenBank/DDBJ databases">
        <title>The whipworm genome and dual-species transcriptomics of an intimate host-pathogen interaction.</title>
        <authorList>
            <person name="Foth B.J."/>
            <person name="Tsai I.J."/>
            <person name="Reid A.J."/>
            <person name="Bancroft A.J."/>
            <person name="Nichol S."/>
            <person name="Tracey A."/>
            <person name="Holroyd N."/>
            <person name="Cotton J.A."/>
            <person name="Stanley E.J."/>
            <person name="Zarowiecki M."/>
            <person name="Liu J.Z."/>
            <person name="Huckvale T."/>
            <person name="Cooper P.J."/>
            <person name="Grencis R.K."/>
            <person name="Berriman M."/>
        </authorList>
    </citation>
    <scope>NUCLEOTIDE SEQUENCE [LARGE SCALE GENOMIC DNA]</scope>
</reference>
<dbReference type="InterPro" id="IPR036249">
    <property type="entry name" value="Thioredoxin-like_sf"/>
</dbReference>
<dbReference type="PROSITE" id="PS51352">
    <property type="entry name" value="THIOREDOXIN_2"/>
    <property type="match status" value="1"/>
</dbReference>
<proteinExistence type="inferred from homology"/>
<name>A0A077ZE04_TRITR</name>
<dbReference type="Proteomes" id="UP000030665">
    <property type="component" value="Unassembled WGS sequence"/>
</dbReference>
<dbReference type="InterPro" id="IPR013766">
    <property type="entry name" value="Thioredoxin_domain"/>
</dbReference>